<evidence type="ECO:0000313" key="8">
    <source>
        <dbReference type="Proteomes" id="UP000595053"/>
    </source>
</evidence>
<feature type="compositionally biased region" description="Gly residues" evidence="5">
    <location>
        <begin position="307"/>
        <end position="331"/>
    </location>
</feature>
<evidence type="ECO:0000259" key="6">
    <source>
        <dbReference type="PROSITE" id="PS50893"/>
    </source>
</evidence>
<dbReference type="Gene3D" id="3.40.50.300">
    <property type="entry name" value="P-loop containing nucleotide triphosphate hydrolases"/>
    <property type="match status" value="1"/>
</dbReference>
<keyword evidence="2" id="KW-0813">Transport</keyword>
<dbReference type="SUPFAM" id="SSF52540">
    <property type="entry name" value="P-loop containing nucleoside triphosphate hydrolases"/>
    <property type="match status" value="1"/>
</dbReference>
<keyword evidence="4 7" id="KW-0067">ATP-binding</keyword>
<proteinExistence type="inferred from homology"/>
<feature type="compositionally biased region" description="Polar residues" evidence="5">
    <location>
        <begin position="342"/>
        <end position="357"/>
    </location>
</feature>
<organism evidence="7 8">
    <name type="scientific">Trueperella pecoris</name>
    <dbReference type="NCBI Taxonomy" id="2733571"/>
    <lineage>
        <taxon>Bacteria</taxon>
        <taxon>Bacillati</taxon>
        <taxon>Actinomycetota</taxon>
        <taxon>Actinomycetes</taxon>
        <taxon>Actinomycetales</taxon>
        <taxon>Actinomycetaceae</taxon>
        <taxon>Trueperella</taxon>
    </lineage>
</organism>
<dbReference type="PROSITE" id="PS50893">
    <property type="entry name" value="ABC_TRANSPORTER_2"/>
    <property type="match status" value="1"/>
</dbReference>
<protein>
    <submittedName>
        <fullName evidence="7">ATP-binding cassette domain-containing protein</fullName>
    </submittedName>
</protein>
<accession>A0A7M1QT48</accession>
<evidence type="ECO:0000256" key="5">
    <source>
        <dbReference type="SAM" id="MobiDB-lite"/>
    </source>
</evidence>
<dbReference type="GO" id="GO:0005524">
    <property type="term" value="F:ATP binding"/>
    <property type="evidence" value="ECO:0007669"/>
    <property type="project" value="UniProtKB-KW"/>
</dbReference>
<comment type="similarity">
    <text evidence="1">Belongs to the ABC transporter superfamily.</text>
</comment>
<dbReference type="InterPro" id="IPR003439">
    <property type="entry name" value="ABC_transporter-like_ATP-bd"/>
</dbReference>
<feature type="domain" description="ABC transporter" evidence="6">
    <location>
        <begin position="2"/>
        <end position="227"/>
    </location>
</feature>
<dbReference type="InterPro" id="IPR027417">
    <property type="entry name" value="P-loop_NTPase"/>
</dbReference>
<dbReference type="Proteomes" id="UP000595053">
    <property type="component" value="Chromosome"/>
</dbReference>
<dbReference type="AlphaFoldDB" id="A0A7M1QT48"/>
<keyword evidence="8" id="KW-1185">Reference proteome</keyword>
<dbReference type="InterPro" id="IPR003593">
    <property type="entry name" value="AAA+_ATPase"/>
</dbReference>
<evidence type="ECO:0000313" key="7">
    <source>
        <dbReference type="EMBL" id="QOR45322.1"/>
    </source>
</evidence>
<keyword evidence="3" id="KW-0547">Nucleotide-binding</keyword>
<gene>
    <name evidence="7" type="ORF">INS88_08640</name>
</gene>
<dbReference type="GO" id="GO:0016887">
    <property type="term" value="F:ATP hydrolysis activity"/>
    <property type="evidence" value="ECO:0007669"/>
    <property type="project" value="InterPro"/>
</dbReference>
<sequence>MITVENLTKDYGKTRAVDSLSFSLRPGAVTGFLGPNGSGKSTTMRCIVGLDRPTSGRVLVQGTEYHKLRSPLTTVGALLDGRAFHPGRTALQHLHIVAATHGFPKERVKEVIALTGLESAAKKKIKGFSLGMGQRLGIATALLGDPQILIFDEPVNGLDPDGVRWVRSMMRALADEGRTVLVSSHLMSEMALTADDLIIIGRGRLLDSGPITKFTESGQGIRVRVSGPDMGAIRHAIEHARWQVIDVAPSYGYPGGSLEVPGAERGQIGRLLYENNIEIHELTEIHSSLEDVFMELTAGQVEFSSGGPRGAGVAGGSGDAGGSGGAGGAGTRQGPSIAATPAQAQPTKGRPTTSNEF</sequence>
<reference evidence="7 8" key="1">
    <citation type="submission" date="2020-10" db="EMBL/GenBank/DDBJ databases">
        <title>Trueperella pecoris sp. nov. isolated from bovine and porcine specimens.</title>
        <authorList>
            <person name="Schoenecker L."/>
            <person name="Schnydrig P."/>
            <person name="Brodard I."/>
            <person name="Thomann A."/>
            <person name="Hemphill A."/>
            <person name="Rodriguez-Campos S."/>
            <person name="Perreten V."/>
            <person name="Jores J."/>
            <person name="Kittl S."/>
        </authorList>
    </citation>
    <scope>NUCLEOTIDE SEQUENCE [LARGE SCALE GENOMIC DNA]</scope>
    <source>
        <strain evidence="7 8">15A0121</strain>
    </source>
</reference>
<feature type="region of interest" description="Disordered" evidence="5">
    <location>
        <begin position="307"/>
        <end position="357"/>
    </location>
</feature>
<name>A0A7M1QT48_9ACTO</name>
<evidence type="ECO:0000256" key="3">
    <source>
        <dbReference type="ARBA" id="ARBA00022741"/>
    </source>
</evidence>
<evidence type="ECO:0000256" key="1">
    <source>
        <dbReference type="ARBA" id="ARBA00005417"/>
    </source>
</evidence>
<evidence type="ECO:0000256" key="2">
    <source>
        <dbReference type="ARBA" id="ARBA00022448"/>
    </source>
</evidence>
<dbReference type="PANTHER" id="PTHR43335">
    <property type="entry name" value="ABC TRANSPORTER, ATP-BINDING PROTEIN"/>
    <property type="match status" value="1"/>
</dbReference>
<dbReference type="SMART" id="SM00382">
    <property type="entry name" value="AAA"/>
    <property type="match status" value="1"/>
</dbReference>
<dbReference type="EMBL" id="CP063213">
    <property type="protein sequence ID" value="QOR45322.1"/>
    <property type="molecule type" value="Genomic_DNA"/>
</dbReference>
<dbReference type="RefSeq" id="WP_197550938.1">
    <property type="nucleotide sequence ID" value="NZ_CP063213.1"/>
</dbReference>
<dbReference type="Pfam" id="PF00005">
    <property type="entry name" value="ABC_tran"/>
    <property type="match status" value="1"/>
</dbReference>
<evidence type="ECO:0000256" key="4">
    <source>
        <dbReference type="ARBA" id="ARBA00022840"/>
    </source>
</evidence>
<dbReference type="PANTHER" id="PTHR43335:SF4">
    <property type="entry name" value="ABC TRANSPORTER, ATP-BINDING PROTEIN"/>
    <property type="match status" value="1"/>
</dbReference>